<dbReference type="InterPro" id="IPR025406">
    <property type="entry name" value="DUF4132"/>
</dbReference>
<organism evidence="3 4">
    <name type="scientific">Chitinophaga dinghuensis</name>
    <dbReference type="NCBI Taxonomy" id="1539050"/>
    <lineage>
        <taxon>Bacteria</taxon>
        <taxon>Pseudomonadati</taxon>
        <taxon>Bacteroidota</taxon>
        <taxon>Chitinophagia</taxon>
        <taxon>Chitinophagales</taxon>
        <taxon>Chitinophagaceae</taxon>
        <taxon>Chitinophaga</taxon>
    </lineage>
</organism>
<evidence type="ECO:0000259" key="1">
    <source>
        <dbReference type="Pfam" id="PF13569"/>
    </source>
</evidence>
<dbReference type="InterPro" id="IPR056639">
    <property type="entry name" value="DUF7737"/>
</dbReference>
<gene>
    <name evidence="3" type="ORF">CLV59_104246</name>
</gene>
<comment type="caution">
    <text evidence="3">The sequence shown here is derived from an EMBL/GenBank/DDBJ whole genome shotgun (WGS) entry which is preliminary data.</text>
</comment>
<dbReference type="OrthoDB" id="9763697at2"/>
<dbReference type="AlphaFoldDB" id="A0A327VY98"/>
<reference evidence="3 4" key="1">
    <citation type="submission" date="2018-06" db="EMBL/GenBank/DDBJ databases">
        <title>Genomic Encyclopedia of Archaeal and Bacterial Type Strains, Phase II (KMG-II): from individual species to whole genera.</title>
        <authorList>
            <person name="Goeker M."/>
        </authorList>
    </citation>
    <scope>NUCLEOTIDE SEQUENCE [LARGE SCALE GENOMIC DNA]</scope>
    <source>
        <strain evidence="3 4">DSM 29821</strain>
    </source>
</reference>
<dbReference type="RefSeq" id="WP_111592572.1">
    <property type="nucleotide sequence ID" value="NZ_QLMA01000004.1"/>
</dbReference>
<proteinExistence type="predicted"/>
<keyword evidence="4" id="KW-1185">Reference proteome</keyword>
<dbReference type="Pfam" id="PF24879">
    <property type="entry name" value="DUF7737"/>
    <property type="match status" value="1"/>
</dbReference>
<protein>
    <submittedName>
        <fullName evidence="3">Uncharacterized protein DUF4132</fullName>
    </submittedName>
</protein>
<accession>A0A327VY98</accession>
<dbReference type="EMBL" id="QLMA01000004">
    <property type="protein sequence ID" value="RAJ82021.1"/>
    <property type="molecule type" value="Genomic_DNA"/>
</dbReference>
<name>A0A327VY98_9BACT</name>
<evidence type="ECO:0000313" key="3">
    <source>
        <dbReference type="EMBL" id="RAJ82021.1"/>
    </source>
</evidence>
<feature type="domain" description="DUF7737" evidence="2">
    <location>
        <begin position="557"/>
        <end position="657"/>
    </location>
</feature>
<sequence>MRTIHDFPLPAGQAWEDLFTLFLSLDNHKLRPSKEWYEKAAVLLEEIGHENYIDLTANWLTTRLSKIHEATNELDDYWGKQGKHSKQELFLTSRMEKIVQNQRPEWVKKVLDGDYMYTKENPLYSHDGYYYFYTLGGRILRGVIHTNTILKNEVFFNVMDAIMKFSPEVSMDILYIYSKEDPTFAVPRLMAVRDFIKHKTYKKAIDTAVAKFGEKGNKTGGAEKTKEQFVPELNFNHRHQLMVKEGGYMMGIDLLKTGPTEIVILENGRPAVKVPSAVQKELTTKFKPIRQELKKISTQYTLQKNRVEEIYRHNREWKFEEWEPYYISHPFTGAIGKLLIWEFTNGNRATSAIYQQGGFVNLNGENVEWAEDKETTVRLWHPVTASSEATEDWRRYCIDHQLKQPFRQAFREVYRANENDDKWTELFEGHIVKQKQYEALCKMRGWSTGSFKHKDSSFILPAYNLSAYFQIADQLIDEKVDGRFLQVTGIIHFERNKRELPIQEIPPVAFSEIMRDIDMIVSVSTIGGEYIQVAEVMEQTRNYYNQYAKRKLSPIAAVRRDILQMLLPSLAFGDRCKLEGEYLYVTGRLASYKIHLSIGLAYNSKTDRYIGIRPNLTERSATQYLPDEGDLMLTVILSKASILATDNEITDKEILPDIRPSDL</sequence>
<dbReference type="Pfam" id="PF13569">
    <property type="entry name" value="DUF4132"/>
    <property type="match status" value="1"/>
</dbReference>
<feature type="domain" description="DUF4132" evidence="1">
    <location>
        <begin position="268"/>
        <end position="446"/>
    </location>
</feature>
<evidence type="ECO:0000259" key="2">
    <source>
        <dbReference type="Pfam" id="PF24879"/>
    </source>
</evidence>
<evidence type="ECO:0000313" key="4">
    <source>
        <dbReference type="Proteomes" id="UP000249819"/>
    </source>
</evidence>
<dbReference type="Proteomes" id="UP000249819">
    <property type="component" value="Unassembled WGS sequence"/>
</dbReference>